<comment type="function">
    <text evidence="8">RNA-binding component of the eukaryotic translation initiation factor 3 (eIF-3) complex, which is involved in protein synthesis of a specialized repertoire of mRNAs and, together with other initiation factors, stimulates binding of mRNA and methionyl-tRNAi to the 40S ribosome. The eIF-3 complex specifically targets and initiates translation of a subset of mRNAs involved in cell proliferation.</text>
</comment>
<dbReference type="FunFam" id="2.130.10.10:FF:000419">
    <property type="entry name" value="Eukaryotic translation initiation factor 3 subunit B"/>
    <property type="match status" value="1"/>
</dbReference>
<evidence type="ECO:0000256" key="1">
    <source>
        <dbReference type="ARBA" id="ARBA00004496"/>
    </source>
</evidence>
<keyword evidence="4" id="KW-0853">WD repeat</keyword>
<name>A0AAV5GKL7_9BASI</name>
<dbReference type="InterPro" id="IPR012677">
    <property type="entry name" value="Nucleotide-bd_a/b_plait_sf"/>
</dbReference>
<dbReference type="GO" id="GO:0005852">
    <property type="term" value="C:eukaryotic translation initiation factor 3 complex"/>
    <property type="evidence" value="ECO:0007669"/>
    <property type="project" value="UniProtKB-UniRule"/>
</dbReference>
<dbReference type="GO" id="GO:0001732">
    <property type="term" value="P:formation of cytoplasmic translation initiation complex"/>
    <property type="evidence" value="ECO:0007669"/>
    <property type="project" value="UniProtKB-UniRule"/>
</dbReference>
<evidence type="ECO:0000256" key="2">
    <source>
        <dbReference type="ARBA" id="ARBA00022490"/>
    </source>
</evidence>
<comment type="similarity">
    <text evidence="8 9">Belongs to the eIF-3 subunit B family.</text>
</comment>
<keyword evidence="13" id="KW-1185">Reference proteome</keyword>
<dbReference type="InterPro" id="IPR013979">
    <property type="entry name" value="TIF_beta_prop-like"/>
</dbReference>
<dbReference type="Gene3D" id="2.130.10.10">
    <property type="entry name" value="YVTN repeat-like/Quinoprotein amine dehydrogenase"/>
    <property type="match status" value="1"/>
</dbReference>
<evidence type="ECO:0000313" key="12">
    <source>
        <dbReference type="EMBL" id="GJN89779.1"/>
    </source>
</evidence>
<proteinExistence type="inferred from homology"/>
<dbReference type="InterPro" id="IPR034363">
    <property type="entry name" value="eIF3B_RRM"/>
</dbReference>
<dbReference type="PIRSF" id="PIRSF036424">
    <property type="entry name" value="eIF3b"/>
    <property type="match status" value="1"/>
</dbReference>
<dbReference type="InterPro" id="IPR015943">
    <property type="entry name" value="WD40/YVTN_repeat-like_dom_sf"/>
</dbReference>
<evidence type="ECO:0000256" key="10">
    <source>
        <dbReference type="SAM" id="MobiDB-lite"/>
    </source>
</evidence>
<feature type="region of interest" description="Disordered" evidence="10">
    <location>
        <begin position="550"/>
        <end position="575"/>
    </location>
</feature>
<comment type="subcellular location">
    <subcellularLocation>
        <location evidence="1 8 9">Cytoplasm</location>
    </subcellularLocation>
</comment>
<dbReference type="Gene3D" id="3.30.70.330">
    <property type="match status" value="1"/>
</dbReference>
<evidence type="ECO:0000256" key="7">
    <source>
        <dbReference type="ARBA" id="ARBA00022917"/>
    </source>
</evidence>
<evidence type="ECO:0000256" key="3">
    <source>
        <dbReference type="ARBA" id="ARBA00022540"/>
    </source>
</evidence>
<dbReference type="EMBL" id="BQKY01000005">
    <property type="protein sequence ID" value="GJN89779.1"/>
    <property type="molecule type" value="Genomic_DNA"/>
</dbReference>
<evidence type="ECO:0000256" key="6">
    <source>
        <dbReference type="ARBA" id="ARBA00022884"/>
    </source>
</evidence>
<dbReference type="GO" id="GO:0016282">
    <property type="term" value="C:eukaryotic 43S preinitiation complex"/>
    <property type="evidence" value="ECO:0007669"/>
    <property type="project" value="UniProtKB-UniRule"/>
</dbReference>
<protein>
    <recommendedName>
        <fullName evidence="8">Eukaryotic translation initiation factor 3 subunit B</fullName>
        <shortName evidence="8">eIF3b</shortName>
    </recommendedName>
    <alternativeName>
        <fullName evidence="8">Eukaryotic translation initiation factor 3 90 kDa subunit homolog</fullName>
        <shortName evidence="8">eIF3 p90</shortName>
    </alternativeName>
    <alternativeName>
        <fullName evidence="8">Translation initiation factor eIF3, p90 subunit homolog</fullName>
    </alternativeName>
</protein>
<evidence type="ECO:0000256" key="4">
    <source>
        <dbReference type="ARBA" id="ARBA00022574"/>
    </source>
</evidence>
<dbReference type="GO" id="GO:0031369">
    <property type="term" value="F:translation initiation factor binding"/>
    <property type="evidence" value="ECO:0007669"/>
    <property type="project" value="InterPro"/>
</dbReference>
<keyword evidence="3 8" id="KW-0396">Initiation factor</keyword>
<keyword evidence="2 8" id="KW-0963">Cytoplasm</keyword>
<dbReference type="Pfam" id="PF08662">
    <property type="entry name" value="eIF2A"/>
    <property type="match status" value="2"/>
</dbReference>
<dbReference type="SUPFAM" id="SSF82171">
    <property type="entry name" value="DPP6 N-terminal domain-like"/>
    <property type="match status" value="1"/>
</dbReference>
<keyword evidence="7 8" id="KW-0648">Protein biosynthesis</keyword>
<dbReference type="GO" id="GO:0003743">
    <property type="term" value="F:translation initiation factor activity"/>
    <property type="evidence" value="ECO:0007669"/>
    <property type="project" value="UniProtKB-UniRule"/>
</dbReference>
<organism evidence="12 13">
    <name type="scientific">Rhodotorula paludigena</name>
    <dbReference type="NCBI Taxonomy" id="86838"/>
    <lineage>
        <taxon>Eukaryota</taxon>
        <taxon>Fungi</taxon>
        <taxon>Dikarya</taxon>
        <taxon>Basidiomycota</taxon>
        <taxon>Pucciniomycotina</taxon>
        <taxon>Microbotryomycetes</taxon>
        <taxon>Sporidiobolales</taxon>
        <taxon>Sporidiobolaceae</taxon>
        <taxon>Rhodotorula</taxon>
    </lineage>
</organism>
<dbReference type="PANTHER" id="PTHR14068">
    <property type="entry name" value="EUKARYOTIC TRANSLATION INITIATION FACTOR 3 EIF3 -RELATED"/>
    <property type="match status" value="1"/>
</dbReference>
<comment type="caution">
    <text evidence="12">The sequence shown here is derived from an EMBL/GenBank/DDBJ whole genome shotgun (WGS) entry which is preliminary data.</text>
</comment>
<dbReference type="PANTHER" id="PTHR14068:SF0">
    <property type="entry name" value="EUKARYOTIC TRANSLATION INITIATION FACTOR 3 SUBUNIT B"/>
    <property type="match status" value="1"/>
</dbReference>
<dbReference type="CDD" id="cd12278">
    <property type="entry name" value="RRM_eIF3B"/>
    <property type="match status" value="1"/>
</dbReference>
<evidence type="ECO:0000259" key="11">
    <source>
        <dbReference type="Pfam" id="PF08662"/>
    </source>
</evidence>
<comment type="function">
    <text evidence="9">Component of the eukaryotic translation initiation factor 3 (eIF-3) complex, which is involved in protein synthesis and, together with other initiation factors, stimulates binding of mRNA and methionyl-tRNAi to the 40S ribosome.</text>
</comment>
<dbReference type="GO" id="GO:0033290">
    <property type="term" value="C:eukaryotic 48S preinitiation complex"/>
    <property type="evidence" value="ECO:0007669"/>
    <property type="project" value="UniProtKB-UniRule"/>
</dbReference>
<dbReference type="GO" id="GO:0003723">
    <property type="term" value="F:RNA binding"/>
    <property type="evidence" value="ECO:0007669"/>
    <property type="project" value="UniProtKB-UniRule"/>
</dbReference>
<keyword evidence="6 8" id="KW-0694">RNA-binding</keyword>
<gene>
    <name evidence="8" type="primary">PRT1</name>
    <name evidence="12" type="ORF">Rhopal_002768-T1</name>
</gene>
<dbReference type="InterPro" id="IPR035979">
    <property type="entry name" value="RBD_domain_sf"/>
</dbReference>
<sequence length="746" mass="84572">MADGDIDYSDLEQQFHTEYVSPLDSVVILDGAPVVGADKSDRLLKALTKTAAKEAGVSISPEQIEMPTDESGQSKGFMFISLANPTEAQAFQRAMHGHAFDKRHTFSVIPFTDVDSYANLDEEYAEPAQEEWAPREHFRAWLADPAGRDQIALYRGDDLSVEWANKAGASETAHQRTKWTDLFTQWSPQGTYLATMHLQGVALWGGKSFDRINRFAHPEVKLIDFSSYERYLVTWSPRPIEPATGPMSPFTDEDAGNHLAVWDIVTGALVRTFPMVGVSNDPNEANKRIVWPMFKWSPDEKYVARVTPGQQISVYETPSMAMLGKKSIKIDGVVDFEWAPMNDKEREALEAERNGLAKPGSTVRENKIAFWTPEIANQPARVSLMNLPSRTIIRSKNLFNVHDCKIHWQSNGDYLCVKVDRHTKTGKTKYTNLELFRLREKDCPVQVVELKDAVVAFAWEPQGSRFGLITTADPNYSNPAPGTGMPKTALTFYAYDQRKGDFLPLKTFADANQRTSNNLFWSPKGRHVVAATLGSTSKFDVDFFDLDLDRPEGNQQDQSAQQQQQQQQQQQSTGDAIRLVVSREPFGTTDIEWDPSGRYVATYGSTWMGSLEAGFAIWDFKGENIQEAKVDKFKQLLWRPRPPTLLSREQQRAVRKNLREYSRQFEEQDELDAANENSELVERRQRLLDEWNAWRSECLAALEQRRNELGRPPKASLVKAAEGLKEEEEVEEIVEEVIEEKTEIVG</sequence>
<feature type="compositionally biased region" description="Low complexity" evidence="10">
    <location>
        <begin position="555"/>
        <end position="571"/>
    </location>
</feature>
<reference evidence="12 13" key="1">
    <citation type="submission" date="2021-12" db="EMBL/GenBank/DDBJ databases">
        <title>High titer production of polyol ester of fatty acids by Rhodotorula paludigena BS15 towards product separation-free biomass refinery.</title>
        <authorList>
            <person name="Mano J."/>
            <person name="Ono H."/>
            <person name="Tanaka T."/>
            <person name="Naito K."/>
            <person name="Sushida H."/>
            <person name="Ike M."/>
            <person name="Tokuyasu K."/>
            <person name="Kitaoka M."/>
        </authorList>
    </citation>
    <scope>NUCLEOTIDE SEQUENCE [LARGE SCALE GENOMIC DNA]</scope>
    <source>
        <strain evidence="12 13">BS15</strain>
    </source>
</reference>
<evidence type="ECO:0000256" key="8">
    <source>
        <dbReference type="HAMAP-Rule" id="MF_03001"/>
    </source>
</evidence>
<evidence type="ECO:0000256" key="5">
    <source>
        <dbReference type="ARBA" id="ARBA00022737"/>
    </source>
</evidence>
<evidence type="ECO:0000313" key="13">
    <source>
        <dbReference type="Proteomes" id="UP001342314"/>
    </source>
</evidence>
<dbReference type="InterPro" id="IPR011400">
    <property type="entry name" value="EIF3B"/>
</dbReference>
<comment type="subunit">
    <text evidence="8 9">Component of the eukaryotic translation initiation factor 3 (eIF-3) complex.</text>
</comment>
<feature type="domain" description="Translation initiation factor beta propellor-like" evidence="11">
    <location>
        <begin position="396"/>
        <end position="549"/>
    </location>
</feature>
<keyword evidence="5" id="KW-0677">Repeat</keyword>
<dbReference type="HAMAP" id="MF_03001">
    <property type="entry name" value="eIF3b"/>
    <property type="match status" value="1"/>
</dbReference>
<accession>A0AAV5GKL7</accession>
<feature type="domain" description="Translation initiation factor beta propellor-like" evidence="11">
    <location>
        <begin position="584"/>
        <end position="635"/>
    </location>
</feature>
<evidence type="ECO:0000256" key="9">
    <source>
        <dbReference type="PIRNR" id="PIRNR036424"/>
    </source>
</evidence>
<dbReference type="Proteomes" id="UP001342314">
    <property type="component" value="Unassembled WGS sequence"/>
</dbReference>
<dbReference type="SUPFAM" id="SSF54928">
    <property type="entry name" value="RNA-binding domain, RBD"/>
    <property type="match status" value="1"/>
</dbReference>
<dbReference type="AlphaFoldDB" id="A0AAV5GKL7"/>